<keyword evidence="10 11" id="KW-0472">Membrane</keyword>
<dbReference type="InterPro" id="IPR036097">
    <property type="entry name" value="HisK_dim/P_sf"/>
</dbReference>
<evidence type="ECO:0000256" key="11">
    <source>
        <dbReference type="SAM" id="Phobius"/>
    </source>
</evidence>
<dbReference type="Gene3D" id="3.30.565.10">
    <property type="entry name" value="Histidine kinase-like ATPase, C-terminal domain"/>
    <property type="match status" value="1"/>
</dbReference>
<dbReference type="InterPro" id="IPR003594">
    <property type="entry name" value="HATPase_dom"/>
</dbReference>
<keyword evidence="7 13" id="KW-0418">Kinase</keyword>
<evidence type="ECO:0000256" key="4">
    <source>
        <dbReference type="ARBA" id="ARBA00022475"/>
    </source>
</evidence>
<keyword evidence="8 11" id="KW-1133">Transmembrane helix</keyword>
<evidence type="ECO:0000256" key="8">
    <source>
        <dbReference type="ARBA" id="ARBA00022989"/>
    </source>
</evidence>
<reference evidence="13 14" key="1">
    <citation type="submission" date="2016-11" db="EMBL/GenBank/DDBJ databases">
        <authorList>
            <person name="Jaros S."/>
            <person name="Januszkiewicz K."/>
            <person name="Wedrychowicz H."/>
        </authorList>
    </citation>
    <scope>NUCLEOTIDE SEQUENCE [LARGE SCALE GENOMIC DNA]</scope>
    <source>
        <strain evidence="13 14">YL228</strain>
    </source>
</reference>
<feature type="transmembrane region" description="Helical" evidence="11">
    <location>
        <begin position="305"/>
        <end position="326"/>
    </location>
</feature>
<dbReference type="PANTHER" id="PTHR45453:SF2">
    <property type="entry name" value="HISTIDINE KINASE"/>
    <property type="match status" value="1"/>
</dbReference>
<dbReference type="Gene3D" id="1.10.287.130">
    <property type="match status" value="1"/>
</dbReference>
<dbReference type="Pfam" id="PF02518">
    <property type="entry name" value="HATPase_c"/>
    <property type="match status" value="1"/>
</dbReference>
<dbReference type="InterPro" id="IPR036890">
    <property type="entry name" value="HATPase_C_sf"/>
</dbReference>
<accession>A0A1K1NGV9</accession>
<evidence type="ECO:0000256" key="1">
    <source>
        <dbReference type="ARBA" id="ARBA00000085"/>
    </source>
</evidence>
<organism evidence="13 14">
    <name type="scientific">Ruminococcus flavefaciens</name>
    <dbReference type="NCBI Taxonomy" id="1265"/>
    <lineage>
        <taxon>Bacteria</taxon>
        <taxon>Bacillati</taxon>
        <taxon>Bacillota</taxon>
        <taxon>Clostridia</taxon>
        <taxon>Eubacteriales</taxon>
        <taxon>Oscillospiraceae</taxon>
        <taxon>Ruminococcus</taxon>
    </lineage>
</organism>
<dbReference type="EC" id="2.7.13.3" evidence="3"/>
<keyword evidence="6 11" id="KW-0812">Transmembrane</keyword>
<evidence type="ECO:0000259" key="12">
    <source>
        <dbReference type="PROSITE" id="PS50109"/>
    </source>
</evidence>
<dbReference type="InterPro" id="IPR005467">
    <property type="entry name" value="His_kinase_dom"/>
</dbReference>
<dbReference type="AlphaFoldDB" id="A0A1K1NGV9"/>
<keyword evidence="4" id="KW-1003">Cell membrane</keyword>
<dbReference type="GO" id="GO:0004721">
    <property type="term" value="F:phosphoprotein phosphatase activity"/>
    <property type="evidence" value="ECO:0007669"/>
    <property type="project" value="TreeGrafter"/>
</dbReference>
<sequence>MKKDYIRLIAIITSLILLAFVIIEGLYTYVTATKIMNEKMALAENHALKLSSIARVDNTDNIIHMAYYEFKLQSQYCRNDDIGFYGMIKLDDGKVVESGDFVEVMSVSKDNSNKFDYRYFPVSSDFKRENAFISYFDIDAMCDDNFIFNGKFSYHEQDPKNFSKYNTFEYTIGDNELASIENAVPVSEWQGDNNLHAEYYKMAQTKYEAKLDKQAKKQLAEVRSKIDKGYVFKIYQDAYTFYYVGEVSDEGSMQKKIDSGQIVSFVQYKLGTSYYITHSCINSSTDNAFLCYVFHPLELAFRSHIFLYIMSLIAFIIIEAFVIVMMRKMYGNQMSYELMRQDLTRSIAHDLKTPLAVTKAYTENWEYIDEEDRHEYAEKLNAEVDNMVSVINNMLNMSKLDSEKDINLEEVELYSMTSEIYERMKPIINERGLNVKLVTDVLGGKYVAYADPKMIKIAIGNFITNAVKYAESRVAIKFLCNEKKITFMVTNDGQCISKKDIKRIWEPFYKVDKARTDRMGSSGMGLAINSSILRLHKAKYKCISSNNETSFWFELKKVK</sequence>
<dbReference type="GO" id="GO:0005886">
    <property type="term" value="C:plasma membrane"/>
    <property type="evidence" value="ECO:0007669"/>
    <property type="project" value="UniProtKB-SubCell"/>
</dbReference>
<dbReference type="RefSeq" id="WP_072300250.1">
    <property type="nucleotide sequence ID" value="NZ_FPIP01000004.1"/>
</dbReference>
<feature type="transmembrane region" description="Helical" evidence="11">
    <location>
        <begin position="7"/>
        <end position="30"/>
    </location>
</feature>
<dbReference type="EMBL" id="FPIP01000004">
    <property type="protein sequence ID" value="SFW34501.1"/>
    <property type="molecule type" value="Genomic_DNA"/>
</dbReference>
<protein>
    <recommendedName>
        <fullName evidence="3">histidine kinase</fullName>
        <ecNumber evidence="3">2.7.13.3</ecNumber>
    </recommendedName>
</protein>
<dbReference type="SUPFAM" id="SSF47384">
    <property type="entry name" value="Homodimeric domain of signal transducing histidine kinase"/>
    <property type="match status" value="1"/>
</dbReference>
<dbReference type="InterPro" id="IPR003661">
    <property type="entry name" value="HisK_dim/P_dom"/>
</dbReference>
<dbReference type="CDD" id="cd00082">
    <property type="entry name" value="HisKA"/>
    <property type="match status" value="1"/>
</dbReference>
<evidence type="ECO:0000256" key="10">
    <source>
        <dbReference type="ARBA" id="ARBA00023136"/>
    </source>
</evidence>
<dbReference type="PROSITE" id="PS50109">
    <property type="entry name" value="HIS_KIN"/>
    <property type="match status" value="1"/>
</dbReference>
<evidence type="ECO:0000256" key="2">
    <source>
        <dbReference type="ARBA" id="ARBA00004651"/>
    </source>
</evidence>
<dbReference type="Proteomes" id="UP000183461">
    <property type="component" value="Unassembled WGS sequence"/>
</dbReference>
<comment type="subcellular location">
    <subcellularLocation>
        <location evidence="2">Cell membrane</location>
        <topology evidence="2">Multi-pass membrane protein</topology>
    </subcellularLocation>
</comment>
<name>A0A1K1NGV9_RUMFL</name>
<evidence type="ECO:0000256" key="9">
    <source>
        <dbReference type="ARBA" id="ARBA00023012"/>
    </source>
</evidence>
<evidence type="ECO:0000256" key="3">
    <source>
        <dbReference type="ARBA" id="ARBA00012438"/>
    </source>
</evidence>
<keyword evidence="5" id="KW-0808">Transferase</keyword>
<gene>
    <name evidence="13" type="ORF">SAMN02910280_1992</name>
</gene>
<dbReference type="SUPFAM" id="SSF55874">
    <property type="entry name" value="ATPase domain of HSP90 chaperone/DNA topoisomerase II/histidine kinase"/>
    <property type="match status" value="1"/>
</dbReference>
<dbReference type="SMART" id="SM00388">
    <property type="entry name" value="HisKA"/>
    <property type="match status" value="1"/>
</dbReference>
<proteinExistence type="predicted"/>
<evidence type="ECO:0000256" key="6">
    <source>
        <dbReference type="ARBA" id="ARBA00022692"/>
    </source>
</evidence>
<dbReference type="InterPro" id="IPR050351">
    <property type="entry name" value="BphY/WalK/GraS-like"/>
</dbReference>
<evidence type="ECO:0000313" key="14">
    <source>
        <dbReference type="Proteomes" id="UP000183461"/>
    </source>
</evidence>
<evidence type="ECO:0000256" key="7">
    <source>
        <dbReference type="ARBA" id="ARBA00022777"/>
    </source>
</evidence>
<dbReference type="GO" id="GO:0000155">
    <property type="term" value="F:phosphorelay sensor kinase activity"/>
    <property type="evidence" value="ECO:0007669"/>
    <property type="project" value="InterPro"/>
</dbReference>
<dbReference type="PANTHER" id="PTHR45453">
    <property type="entry name" value="PHOSPHATE REGULON SENSOR PROTEIN PHOR"/>
    <property type="match status" value="1"/>
</dbReference>
<feature type="domain" description="Histidine kinase" evidence="12">
    <location>
        <begin position="346"/>
        <end position="559"/>
    </location>
</feature>
<evidence type="ECO:0000313" key="13">
    <source>
        <dbReference type="EMBL" id="SFW34501.1"/>
    </source>
</evidence>
<dbReference type="Pfam" id="PF00512">
    <property type="entry name" value="HisKA"/>
    <property type="match status" value="1"/>
</dbReference>
<keyword evidence="9" id="KW-0902">Two-component regulatory system</keyword>
<evidence type="ECO:0000256" key="5">
    <source>
        <dbReference type="ARBA" id="ARBA00022679"/>
    </source>
</evidence>
<dbReference type="GO" id="GO:0016036">
    <property type="term" value="P:cellular response to phosphate starvation"/>
    <property type="evidence" value="ECO:0007669"/>
    <property type="project" value="TreeGrafter"/>
</dbReference>
<dbReference type="SMART" id="SM00387">
    <property type="entry name" value="HATPase_c"/>
    <property type="match status" value="1"/>
</dbReference>
<comment type="catalytic activity">
    <reaction evidence="1">
        <text>ATP + protein L-histidine = ADP + protein N-phospho-L-histidine.</text>
        <dbReference type="EC" id="2.7.13.3"/>
    </reaction>
</comment>